<evidence type="ECO:0000256" key="1">
    <source>
        <dbReference type="SAM" id="SignalP"/>
    </source>
</evidence>
<gene>
    <name evidence="2" type="ORF">BDV25DRAFT_162295</name>
</gene>
<evidence type="ECO:0000313" key="2">
    <source>
        <dbReference type="EMBL" id="KAE8146520.1"/>
    </source>
</evidence>
<protein>
    <recommendedName>
        <fullName evidence="4">Secreted protein</fullName>
    </recommendedName>
</protein>
<evidence type="ECO:0008006" key="4">
    <source>
        <dbReference type="Google" id="ProtNLM"/>
    </source>
</evidence>
<dbReference type="AlphaFoldDB" id="A0A5N6TJS2"/>
<keyword evidence="3" id="KW-1185">Reference proteome</keyword>
<dbReference type="Proteomes" id="UP000325780">
    <property type="component" value="Unassembled WGS sequence"/>
</dbReference>
<sequence length="86" mass="10152">MRVNFLLTCFFFLFRDRVLCQGDANNQKAEVVVPLLYWCGLLKSRSTSAIVFNREQLSIIVHHCEHGYSRLGLRHEYISQWGSYRI</sequence>
<proteinExistence type="predicted"/>
<organism evidence="2 3">
    <name type="scientific">Aspergillus avenaceus</name>
    <dbReference type="NCBI Taxonomy" id="36643"/>
    <lineage>
        <taxon>Eukaryota</taxon>
        <taxon>Fungi</taxon>
        <taxon>Dikarya</taxon>
        <taxon>Ascomycota</taxon>
        <taxon>Pezizomycotina</taxon>
        <taxon>Eurotiomycetes</taxon>
        <taxon>Eurotiomycetidae</taxon>
        <taxon>Eurotiales</taxon>
        <taxon>Aspergillaceae</taxon>
        <taxon>Aspergillus</taxon>
        <taxon>Aspergillus subgen. Circumdati</taxon>
    </lineage>
</organism>
<name>A0A5N6TJS2_ASPAV</name>
<accession>A0A5N6TJS2</accession>
<dbReference type="EMBL" id="ML742257">
    <property type="protein sequence ID" value="KAE8146520.1"/>
    <property type="molecule type" value="Genomic_DNA"/>
</dbReference>
<feature type="signal peptide" evidence="1">
    <location>
        <begin position="1"/>
        <end position="20"/>
    </location>
</feature>
<reference evidence="2 3" key="1">
    <citation type="submission" date="2019-04" db="EMBL/GenBank/DDBJ databases">
        <title>Friends and foes A comparative genomics study of 23 Aspergillus species from section Flavi.</title>
        <authorList>
            <consortium name="DOE Joint Genome Institute"/>
            <person name="Kjaerbolling I."/>
            <person name="Vesth T."/>
            <person name="Frisvad J.C."/>
            <person name="Nybo J.L."/>
            <person name="Theobald S."/>
            <person name="Kildgaard S."/>
            <person name="Isbrandt T."/>
            <person name="Kuo A."/>
            <person name="Sato A."/>
            <person name="Lyhne E.K."/>
            <person name="Kogle M.E."/>
            <person name="Wiebenga A."/>
            <person name="Kun R.S."/>
            <person name="Lubbers R.J."/>
            <person name="Makela M.R."/>
            <person name="Barry K."/>
            <person name="Chovatia M."/>
            <person name="Clum A."/>
            <person name="Daum C."/>
            <person name="Haridas S."/>
            <person name="He G."/>
            <person name="LaButti K."/>
            <person name="Lipzen A."/>
            <person name="Mondo S."/>
            <person name="Riley R."/>
            <person name="Salamov A."/>
            <person name="Simmons B.A."/>
            <person name="Magnuson J.K."/>
            <person name="Henrissat B."/>
            <person name="Mortensen U.H."/>
            <person name="Larsen T.O."/>
            <person name="Devries R.P."/>
            <person name="Grigoriev I.V."/>
            <person name="Machida M."/>
            <person name="Baker S.E."/>
            <person name="Andersen M.R."/>
        </authorList>
    </citation>
    <scope>NUCLEOTIDE SEQUENCE [LARGE SCALE GENOMIC DNA]</scope>
    <source>
        <strain evidence="2 3">IBT 18842</strain>
    </source>
</reference>
<evidence type="ECO:0000313" key="3">
    <source>
        <dbReference type="Proteomes" id="UP000325780"/>
    </source>
</evidence>
<feature type="chain" id="PRO_5024920371" description="Secreted protein" evidence="1">
    <location>
        <begin position="21"/>
        <end position="86"/>
    </location>
</feature>
<keyword evidence="1" id="KW-0732">Signal</keyword>